<keyword evidence="2" id="KW-1133">Transmembrane helix</keyword>
<evidence type="ECO:0000256" key="2">
    <source>
        <dbReference type="SAM" id="Phobius"/>
    </source>
</evidence>
<feature type="transmembrane region" description="Helical" evidence="2">
    <location>
        <begin position="120"/>
        <end position="137"/>
    </location>
</feature>
<name>A0A0E0KZA2_ORYPU</name>
<protein>
    <submittedName>
        <fullName evidence="3">Uncharacterized protein</fullName>
    </submittedName>
</protein>
<feature type="region of interest" description="Disordered" evidence="1">
    <location>
        <begin position="87"/>
        <end position="108"/>
    </location>
</feature>
<accession>A0A0E0KZA2</accession>
<dbReference type="HOGENOM" id="CLU_1629730_0_0_1"/>
<feature type="compositionally biased region" description="Gly residues" evidence="1">
    <location>
        <begin position="99"/>
        <end position="108"/>
    </location>
</feature>
<dbReference type="Gramene" id="OPUNC05G05230.1">
    <property type="protein sequence ID" value="OPUNC05G05230.1"/>
    <property type="gene ID" value="OPUNC05G05230"/>
</dbReference>
<proteinExistence type="predicted"/>
<keyword evidence="2" id="KW-0812">Transmembrane</keyword>
<evidence type="ECO:0000313" key="4">
    <source>
        <dbReference type="Proteomes" id="UP000026962"/>
    </source>
</evidence>
<sequence length="163" mass="17288">MARSVTAVPGRADSSVIGLEAAEGRDRWRQALATVDPVESRRGGLRTVASEVWRASGSIEELRDGGSADVTGAADPLSVCSGALDLESDNDSNVDPDNSGGGGTRSTGGGGFWCSGNGSYGFWILVFSIFFCRILFLRMGSIMLHQLSTRKNSDFHIHLEAYG</sequence>
<organism evidence="3">
    <name type="scientific">Oryza punctata</name>
    <name type="common">Red rice</name>
    <dbReference type="NCBI Taxonomy" id="4537"/>
    <lineage>
        <taxon>Eukaryota</taxon>
        <taxon>Viridiplantae</taxon>
        <taxon>Streptophyta</taxon>
        <taxon>Embryophyta</taxon>
        <taxon>Tracheophyta</taxon>
        <taxon>Spermatophyta</taxon>
        <taxon>Magnoliopsida</taxon>
        <taxon>Liliopsida</taxon>
        <taxon>Poales</taxon>
        <taxon>Poaceae</taxon>
        <taxon>BOP clade</taxon>
        <taxon>Oryzoideae</taxon>
        <taxon>Oryzeae</taxon>
        <taxon>Oryzinae</taxon>
        <taxon>Oryza</taxon>
    </lineage>
</organism>
<keyword evidence="4" id="KW-1185">Reference proteome</keyword>
<dbReference type="EnsemblPlants" id="OPUNC05G05230.1">
    <property type="protein sequence ID" value="OPUNC05G05230.1"/>
    <property type="gene ID" value="OPUNC05G05230"/>
</dbReference>
<evidence type="ECO:0000313" key="3">
    <source>
        <dbReference type="EnsemblPlants" id="OPUNC05G05230.1"/>
    </source>
</evidence>
<keyword evidence="2" id="KW-0472">Membrane</keyword>
<dbReference type="Proteomes" id="UP000026962">
    <property type="component" value="Chromosome 5"/>
</dbReference>
<reference evidence="3" key="2">
    <citation type="submission" date="2018-05" db="EMBL/GenBank/DDBJ databases">
        <title>OpunRS2 (Oryza punctata Reference Sequence Version 2).</title>
        <authorList>
            <person name="Zhang J."/>
            <person name="Kudrna D."/>
            <person name="Lee S."/>
            <person name="Talag J."/>
            <person name="Welchert J."/>
            <person name="Wing R.A."/>
        </authorList>
    </citation>
    <scope>NUCLEOTIDE SEQUENCE [LARGE SCALE GENOMIC DNA]</scope>
</reference>
<evidence type="ECO:0000256" key="1">
    <source>
        <dbReference type="SAM" id="MobiDB-lite"/>
    </source>
</evidence>
<reference evidence="3" key="1">
    <citation type="submission" date="2015-04" db="UniProtKB">
        <authorList>
            <consortium name="EnsemblPlants"/>
        </authorList>
    </citation>
    <scope>IDENTIFICATION</scope>
</reference>
<dbReference type="AlphaFoldDB" id="A0A0E0KZA2"/>